<dbReference type="Proteomes" id="UP000593568">
    <property type="component" value="Unassembled WGS sequence"/>
</dbReference>
<dbReference type="InterPro" id="IPR002156">
    <property type="entry name" value="RNaseH_domain"/>
</dbReference>
<evidence type="ECO:0000313" key="3">
    <source>
        <dbReference type="Proteomes" id="UP000593568"/>
    </source>
</evidence>
<dbReference type="PANTHER" id="PTHR47723:SF19">
    <property type="entry name" value="POLYNUCLEOTIDYL TRANSFERASE, RIBONUCLEASE H-LIKE SUPERFAMILY PROTEIN"/>
    <property type="match status" value="1"/>
</dbReference>
<organism evidence="2 3">
    <name type="scientific">Gossypium trilobum</name>
    <dbReference type="NCBI Taxonomy" id="34281"/>
    <lineage>
        <taxon>Eukaryota</taxon>
        <taxon>Viridiplantae</taxon>
        <taxon>Streptophyta</taxon>
        <taxon>Embryophyta</taxon>
        <taxon>Tracheophyta</taxon>
        <taxon>Spermatophyta</taxon>
        <taxon>Magnoliopsida</taxon>
        <taxon>eudicotyledons</taxon>
        <taxon>Gunneridae</taxon>
        <taxon>Pentapetalae</taxon>
        <taxon>rosids</taxon>
        <taxon>malvids</taxon>
        <taxon>Malvales</taxon>
        <taxon>Malvaceae</taxon>
        <taxon>Malvoideae</taxon>
        <taxon>Gossypium</taxon>
    </lineage>
</organism>
<feature type="domain" description="RNase H type-1" evidence="1">
    <location>
        <begin position="45"/>
        <end position="116"/>
    </location>
</feature>
<dbReference type="InterPro" id="IPR053151">
    <property type="entry name" value="RNase_H-like"/>
</dbReference>
<accession>A0A7J9DXY7</accession>
<feature type="non-terminal residue" evidence="2">
    <location>
        <position position="1"/>
    </location>
</feature>
<dbReference type="GO" id="GO:0003676">
    <property type="term" value="F:nucleic acid binding"/>
    <property type="evidence" value="ECO:0007669"/>
    <property type="project" value="InterPro"/>
</dbReference>
<proteinExistence type="predicted"/>
<protein>
    <recommendedName>
        <fullName evidence="1">RNase H type-1 domain-containing protein</fullName>
    </recommendedName>
</protein>
<dbReference type="InterPro" id="IPR044730">
    <property type="entry name" value="RNase_H-like_dom_plant"/>
</dbReference>
<dbReference type="EMBL" id="JABEZW010000005">
    <property type="protein sequence ID" value="MBA0765643.1"/>
    <property type="molecule type" value="Genomic_DNA"/>
</dbReference>
<sequence>KISYSWAQLYEWNHYGDKSNLHISNSLSTLSKNWIHLFTYRAVDRGSRAAFAGGVLLDHNGNWIFGFNRFLEKCNIFEAELCGILGGMTTPLSNGFNRVVIHIDNLESLKNMNTERRWLIQHVPREDNLVVDYLTKLSSKERTSLQIYDECSHVASEILIQDKARGVIGQMNLM</sequence>
<dbReference type="AlphaFoldDB" id="A0A7J9DXY7"/>
<keyword evidence="3" id="KW-1185">Reference proteome</keyword>
<dbReference type="Gene3D" id="3.30.420.10">
    <property type="entry name" value="Ribonuclease H-like superfamily/Ribonuclease H"/>
    <property type="match status" value="1"/>
</dbReference>
<gene>
    <name evidence="2" type="ORF">Gotri_014803</name>
</gene>
<dbReference type="Pfam" id="PF13456">
    <property type="entry name" value="RVT_3"/>
    <property type="match status" value="1"/>
</dbReference>
<comment type="caution">
    <text evidence="2">The sequence shown here is derived from an EMBL/GenBank/DDBJ whole genome shotgun (WGS) entry which is preliminary data.</text>
</comment>
<dbReference type="CDD" id="cd06222">
    <property type="entry name" value="RNase_H_like"/>
    <property type="match status" value="1"/>
</dbReference>
<evidence type="ECO:0000259" key="1">
    <source>
        <dbReference type="Pfam" id="PF13456"/>
    </source>
</evidence>
<dbReference type="SUPFAM" id="SSF53098">
    <property type="entry name" value="Ribonuclease H-like"/>
    <property type="match status" value="1"/>
</dbReference>
<dbReference type="InterPro" id="IPR036397">
    <property type="entry name" value="RNaseH_sf"/>
</dbReference>
<dbReference type="InterPro" id="IPR012337">
    <property type="entry name" value="RNaseH-like_sf"/>
</dbReference>
<dbReference type="PANTHER" id="PTHR47723">
    <property type="entry name" value="OS05G0353850 PROTEIN"/>
    <property type="match status" value="1"/>
</dbReference>
<evidence type="ECO:0000313" key="2">
    <source>
        <dbReference type="EMBL" id="MBA0765643.1"/>
    </source>
</evidence>
<reference evidence="2 3" key="1">
    <citation type="journal article" date="2019" name="Genome Biol. Evol.">
        <title>Insights into the evolution of the New World diploid cottons (Gossypium, subgenus Houzingenia) based on genome sequencing.</title>
        <authorList>
            <person name="Grover C.E."/>
            <person name="Arick M.A. 2nd"/>
            <person name="Thrash A."/>
            <person name="Conover J.L."/>
            <person name="Sanders W.S."/>
            <person name="Peterson D.G."/>
            <person name="Frelichowski J.E."/>
            <person name="Scheffler J.A."/>
            <person name="Scheffler B.E."/>
            <person name="Wendel J.F."/>
        </authorList>
    </citation>
    <scope>NUCLEOTIDE SEQUENCE [LARGE SCALE GENOMIC DNA]</scope>
    <source>
        <strain evidence="2">8</strain>
        <tissue evidence="2">Leaf</tissue>
    </source>
</reference>
<dbReference type="GO" id="GO:0004523">
    <property type="term" value="F:RNA-DNA hybrid ribonuclease activity"/>
    <property type="evidence" value="ECO:0007669"/>
    <property type="project" value="InterPro"/>
</dbReference>
<name>A0A7J9DXY7_9ROSI</name>